<dbReference type="InterPro" id="IPR036737">
    <property type="entry name" value="OmpA-like_sf"/>
</dbReference>
<feature type="compositionally biased region" description="Low complexity" evidence="1">
    <location>
        <begin position="859"/>
        <end position="881"/>
    </location>
</feature>
<accession>A9BMN7</accession>
<dbReference type="PANTHER" id="PTHR30441">
    <property type="entry name" value="DUF748 DOMAIN-CONTAINING PROTEIN"/>
    <property type="match status" value="1"/>
</dbReference>
<dbReference type="GO" id="GO:0090313">
    <property type="term" value="P:regulation of protein targeting to membrane"/>
    <property type="evidence" value="ECO:0007669"/>
    <property type="project" value="TreeGrafter"/>
</dbReference>
<reference evidence="2 3" key="1">
    <citation type="journal article" date="2004" name="Appl. Environ. Microbiol.">
        <title>Mineralization of individual congeners of linear alkylbenzenesulfonate by defined pairs of heterotrophic bacteria.</title>
        <authorList>
            <person name="Schleheck D."/>
            <person name="Knepper T.P."/>
            <person name="Fischer K."/>
            <person name="Cook A.M."/>
        </authorList>
    </citation>
    <scope>NUCLEOTIDE SEQUENCE [LARGE SCALE GENOMIC DNA]</scope>
    <source>
        <strain evidence="3">DSM 14801 / SPH-1</strain>
    </source>
</reference>
<evidence type="ECO:0008006" key="4">
    <source>
        <dbReference type="Google" id="ProtNLM"/>
    </source>
</evidence>
<evidence type="ECO:0000313" key="3">
    <source>
        <dbReference type="Proteomes" id="UP000000784"/>
    </source>
</evidence>
<feature type="region of interest" description="Disordered" evidence="1">
    <location>
        <begin position="354"/>
        <end position="378"/>
    </location>
</feature>
<dbReference type="GO" id="GO:0005886">
    <property type="term" value="C:plasma membrane"/>
    <property type="evidence" value="ECO:0007669"/>
    <property type="project" value="TreeGrafter"/>
</dbReference>
<dbReference type="EMBL" id="CP000884">
    <property type="protein sequence ID" value="ABX37582.1"/>
    <property type="molecule type" value="Genomic_DNA"/>
</dbReference>
<dbReference type="InterPro" id="IPR008023">
    <property type="entry name" value="DUF748"/>
</dbReference>
<name>A9BMN7_DELAS</name>
<gene>
    <name evidence="2" type="ordered locus">Daci_4953</name>
</gene>
<sequence>MGCTSYQSPMQSLFKHRWLRRLAIALVAFLLLWLLLWALVPVVAKSQLEKQASAKLGRQVRVGAVEFRPWSLELTLRDLSIARSQAEGAAPESVPSSSSSPQLQIDRIYVNASIQSLFRLAPVLDAIEVDAPVLRLTQQSLGHFDVDDVLARLAEPGDTPPSKPVGFALYNIALRDGRVELQDEVQRRQHMLEQLQLRLPFISNLESKREIKVLPHLSFALNGSRFESSAQSTPFTEQRQTAVDLSLQGVDLTPYLGYVPVTAPVKPRSGVLDANLHISFEQAEQAVVRITGEVSLSGAELHDRDGVPLLRFERLAAVLKNVQPLQSVAELESVQWSAPEIFAARDAQGRINWTAMGGASSPDARPAAEKPASDAPQPWKVSLDRLSVAHATVHWRDAAPDAGKSGAALQARELSLQVRDIRWPLEQPLQLAASMQVQPESAGEGAKPAELQLSGALTDKQGQLAISARQLPLQLAAPYLSAHIKPELTGLLSTDAGLGWNGSAMVVQVAGLGVEQLSLKDKAAPVDIAHLQLEQVQVNLASQQVSVGRLALQKPQLAVLRDAQGRWMYEQWLPPASSAPASQDAGKDKSRPWGLKLQAVEVDGGAIALRDEAPVRNADSARTVSLDLGSLRLRMGAIEPLAAKSAPTPLELSAQVGSGRRVQAGSLSLRGDLGLAPLSLQGRLQARSLPLHALEPYFADMLNVELVRADGNFLGQLRFVSQPAGPELAVQGDVELVDLRMRSALASPVQAAGEAAGQGAPRTAAGAVAAVLSESTADRAKAQSVALGLGLRDELLAWKTLAVRGLDLQMQPAQPLRLSVRETALSDFFARVIVQRNGRINLQDIVKSAKSQQSLEQNATPAAEGTAASAEPAPPQAASGPAPVIKIGPIVLTGGRVQFSDYFIQPNYSADLSELAGRLSAFSSEQPASQQAPQLADVELRGRAQGTASLEITGQVNPLAKPLALDIRAQMRDLELPPLSPYSIKYAGHGIERGKLSMDVNYNIEPDGQLTARNKLVLHQLTFGEAVEGAPASLPVRLAVALLADRNGVIDLDLPVSGSLNDPQFRLAPVIFKIIGNLIMKAITSPFSLLSGAFGGGSESGVVAFAPGRAQIDGKARESLDKVVASLKERPALKLTVIGEAREAQDKEAWKQAELDRLLLAQKRRQVLRDGKSAESVTELPASEVPALTKALYSRADFAKPRNVIGMAKDLPTEQMRSLLLEQIAVPDDAMRELALARAVAVRDYLAQQQLPLERLFLGAPKLDSDDQEWSPRAQLSLSTQ</sequence>
<reference evidence="3" key="2">
    <citation type="submission" date="2007-11" db="EMBL/GenBank/DDBJ databases">
        <title>Complete sequence of Delftia acidovorans DSM 14801 / SPH-1.</title>
        <authorList>
            <person name="Copeland A."/>
            <person name="Lucas S."/>
            <person name="Lapidus A."/>
            <person name="Barry K."/>
            <person name="Glavina del Rio T."/>
            <person name="Dalin E."/>
            <person name="Tice H."/>
            <person name="Pitluck S."/>
            <person name="Lowry S."/>
            <person name="Clum A."/>
            <person name="Schmutz J."/>
            <person name="Larimer F."/>
            <person name="Land M."/>
            <person name="Hauser L."/>
            <person name="Kyrpides N."/>
            <person name="Kim E."/>
            <person name="Schleheck D."/>
            <person name="Richardson P."/>
        </authorList>
    </citation>
    <scope>NUCLEOTIDE SEQUENCE [LARGE SCALE GENOMIC DNA]</scope>
    <source>
        <strain evidence="3">DSM 14801 / SPH-1</strain>
    </source>
</reference>
<feature type="region of interest" description="Disordered" evidence="1">
    <location>
        <begin position="853"/>
        <end position="881"/>
    </location>
</feature>
<dbReference type="KEGG" id="dac:Daci_4953"/>
<evidence type="ECO:0000256" key="1">
    <source>
        <dbReference type="SAM" id="MobiDB-lite"/>
    </source>
</evidence>
<protein>
    <recommendedName>
        <fullName evidence="4">DUF748 domain-containing protein</fullName>
    </recommendedName>
</protein>
<dbReference type="InterPro" id="IPR052894">
    <property type="entry name" value="AsmA-related"/>
</dbReference>
<proteinExistence type="predicted"/>
<dbReference type="STRING" id="398578.Daci_4953"/>
<keyword evidence="3" id="KW-1185">Reference proteome</keyword>
<evidence type="ECO:0000313" key="2">
    <source>
        <dbReference type="EMBL" id="ABX37582.1"/>
    </source>
</evidence>
<dbReference type="eggNOG" id="COG2982">
    <property type="taxonomic scope" value="Bacteria"/>
</dbReference>
<dbReference type="Pfam" id="PF05359">
    <property type="entry name" value="DUF748"/>
    <property type="match status" value="1"/>
</dbReference>
<dbReference type="PANTHER" id="PTHR30441:SF8">
    <property type="entry name" value="DUF748 DOMAIN-CONTAINING PROTEIN"/>
    <property type="match status" value="1"/>
</dbReference>
<dbReference type="Proteomes" id="UP000000784">
    <property type="component" value="Chromosome"/>
</dbReference>
<organism evidence="2 3">
    <name type="scientific">Delftia acidovorans (strain DSM 14801 / SPH-1)</name>
    <dbReference type="NCBI Taxonomy" id="398578"/>
    <lineage>
        <taxon>Bacteria</taxon>
        <taxon>Pseudomonadati</taxon>
        <taxon>Pseudomonadota</taxon>
        <taxon>Betaproteobacteria</taxon>
        <taxon>Burkholderiales</taxon>
        <taxon>Comamonadaceae</taxon>
        <taxon>Delftia</taxon>
    </lineage>
</organism>
<dbReference type="Gene3D" id="3.30.1330.60">
    <property type="entry name" value="OmpA-like domain"/>
    <property type="match status" value="1"/>
</dbReference>
<dbReference type="HOGENOM" id="CLU_005680_1_0_4"/>